<sequence length="591" mass="66592">MNRKTPTKDRVDVVEKKHTIDAVSFFEDHRRVVIENVSPQVNGGRFPAKCIIERPFTVSADILCDGHDVLKACVLVTRGDRTDVTAMQLVGNDKWIADIVLSELGSHSFNVQAWIDPFSTWLRDFRKKREAGQDIELEMIEGQALIERALSKGQLDDASRQTLTNALNGSSDPGSLIAPDVIEIMSLAGPRDHLARSNPALPLLAERFRAGFGAWYELFPRSQSPVEAVHGTFNDVVPKLSYVKEMGFDVLYFPPIHPIGRTNRKGPNNSLTASETDLGSPYAIGGPAGGHDAVHPQLGTIEDFDRLVGAATQAGLEIALDFAIQCSPDHPWISQHPQWFKRRPDGTIRFAENPPKKYEDIVNLDFYGPAKAEIWHALLDVVLFWIAHGVKIFRVDNPHTKPFPFWEWLIAEVRHEHEDVIFLAEAFTRPKIMSRLAKIGFSQSYSYFTWRNEKAELQDYLTQLTQGEDRFVMRPNFFANTPDINPFFLQESGKAGFQIRLVLAASLVGNYGIYSGFEICEAAAIPGKEEYLNSEKYQLRQRDFEGSDNIIGDIALINKLRATHAAFKAYSSLTFYNAWKRQSPVLRKNGF</sequence>
<evidence type="ECO:0000313" key="2">
    <source>
        <dbReference type="EMBL" id="MDQ0995202.1"/>
    </source>
</evidence>
<dbReference type="InterPro" id="IPR017853">
    <property type="entry name" value="GH"/>
</dbReference>
<dbReference type="EMBL" id="JAUSZT010000002">
    <property type="protein sequence ID" value="MDQ0995202.1"/>
    <property type="molecule type" value="Genomic_DNA"/>
</dbReference>
<comment type="caution">
    <text evidence="2">The sequence shown here is derived from an EMBL/GenBank/DDBJ whole genome shotgun (WGS) entry which is preliminary data.</text>
</comment>
<dbReference type="Gene3D" id="1.20.58.80">
    <property type="entry name" value="Phosphotransferase system, lactose/cellobiose-type IIA subunit"/>
    <property type="match status" value="1"/>
</dbReference>
<keyword evidence="2" id="KW-0808">Transferase</keyword>
<dbReference type="InterPro" id="IPR013783">
    <property type="entry name" value="Ig-like_fold"/>
</dbReference>
<organism evidence="2 3">
    <name type="scientific">Phyllobacterium ifriqiyense</name>
    <dbReference type="NCBI Taxonomy" id="314238"/>
    <lineage>
        <taxon>Bacteria</taxon>
        <taxon>Pseudomonadati</taxon>
        <taxon>Pseudomonadota</taxon>
        <taxon>Alphaproteobacteria</taxon>
        <taxon>Hyphomicrobiales</taxon>
        <taxon>Phyllobacteriaceae</taxon>
        <taxon>Phyllobacterium</taxon>
    </lineage>
</organism>
<feature type="domain" description="Glycosyl hydrolase family 13 catalytic" evidence="1">
    <location>
        <begin position="213"/>
        <end position="561"/>
    </location>
</feature>
<evidence type="ECO:0000313" key="3">
    <source>
        <dbReference type="Proteomes" id="UP001237780"/>
    </source>
</evidence>
<dbReference type="GO" id="GO:0016757">
    <property type="term" value="F:glycosyltransferase activity"/>
    <property type="evidence" value="ECO:0007669"/>
    <property type="project" value="UniProtKB-KW"/>
</dbReference>
<dbReference type="Gene3D" id="3.20.20.80">
    <property type="entry name" value="Glycosidases"/>
    <property type="match status" value="1"/>
</dbReference>
<dbReference type="Gene3D" id="2.60.40.10">
    <property type="entry name" value="Immunoglobulins"/>
    <property type="match status" value="1"/>
</dbReference>
<protein>
    <submittedName>
        <fullName evidence="2">Starch synthase (Maltosyl-transferring)</fullName>
        <ecNumber evidence="2">2.4.99.16</ecNumber>
    </submittedName>
</protein>
<keyword evidence="2" id="KW-0328">Glycosyltransferase</keyword>
<dbReference type="Pfam" id="PF11896">
    <property type="entry name" value="GlgE_dom_N_S"/>
    <property type="match status" value="1"/>
</dbReference>
<gene>
    <name evidence="2" type="ORF">QFZ34_000379</name>
</gene>
<dbReference type="Pfam" id="PF00128">
    <property type="entry name" value="Alpha-amylase"/>
    <property type="match status" value="1"/>
</dbReference>
<dbReference type="RefSeq" id="WP_307276101.1">
    <property type="nucleotide sequence ID" value="NZ_JAUSZT010000002.1"/>
</dbReference>
<dbReference type="PANTHER" id="PTHR47786:SF2">
    <property type="entry name" value="GLYCOSYL HYDROLASE FAMILY 13 CATALYTIC DOMAIN-CONTAINING PROTEIN"/>
    <property type="match status" value="1"/>
</dbReference>
<dbReference type="EC" id="2.4.99.16" evidence="2"/>
<dbReference type="SUPFAM" id="SSF51445">
    <property type="entry name" value="(Trans)glycosidases"/>
    <property type="match status" value="1"/>
</dbReference>
<name>A0ABU0S3A1_9HYPH</name>
<accession>A0ABU0S3A1</accession>
<dbReference type="PANTHER" id="PTHR47786">
    <property type="entry name" value="ALPHA-1,4-GLUCAN:MALTOSE-1-PHOSPHATE MALTOSYLTRANSFERASE"/>
    <property type="match status" value="1"/>
</dbReference>
<dbReference type="Proteomes" id="UP001237780">
    <property type="component" value="Unassembled WGS sequence"/>
</dbReference>
<dbReference type="CDD" id="cd11344">
    <property type="entry name" value="AmyAc_GlgE_like"/>
    <property type="match status" value="1"/>
</dbReference>
<reference evidence="2 3" key="1">
    <citation type="submission" date="2023-07" db="EMBL/GenBank/DDBJ databases">
        <title>Comparative genomics of wheat-associated soil bacteria to identify genetic determinants of phenazine resistance.</title>
        <authorList>
            <person name="Mouncey N."/>
        </authorList>
    </citation>
    <scope>NUCLEOTIDE SEQUENCE [LARGE SCALE GENOMIC DNA]</scope>
    <source>
        <strain evidence="2 3">W4I11</strain>
    </source>
</reference>
<proteinExistence type="predicted"/>
<dbReference type="InterPro" id="IPR006047">
    <property type="entry name" value="GH13_cat_dom"/>
</dbReference>
<dbReference type="InterPro" id="IPR021828">
    <property type="entry name" value="GlgE_dom_N/S"/>
</dbReference>
<dbReference type="SMART" id="SM00642">
    <property type="entry name" value="Aamy"/>
    <property type="match status" value="1"/>
</dbReference>
<evidence type="ECO:0000259" key="1">
    <source>
        <dbReference type="SMART" id="SM00642"/>
    </source>
</evidence>
<keyword evidence="3" id="KW-1185">Reference proteome</keyword>